<name>A0A2T8JDR4_9POAL</name>
<feature type="domain" description="DUF1618" evidence="2">
    <location>
        <begin position="188"/>
        <end position="318"/>
    </location>
</feature>
<dbReference type="PANTHER" id="PTHR33086">
    <property type="entry name" value="OS05G0468200 PROTEIN-RELATED"/>
    <property type="match status" value="1"/>
</dbReference>
<proteinExistence type="predicted"/>
<dbReference type="InterPro" id="IPR011676">
    <property type="entry name" value="DUF1618"/>
</dbReference>
<dbReference type="PANTHER" id="PTHR33086:SF51">
    <property type="entry name" value="OS06G0307900 PROTEIN"/>
    <property type="match status" value="1"/>
</dbReference>
<protein>
    <recommendedName>
        <fullName evidence="2">DUF1618 domain-containing protein</fullName>
    </recommendedName>
</protein>
<dbReference type="AlphaFoldDB" id="A0A2T8JDR4"/>
<gene>
    <name evidence="3" type="ORF">PAHAL_4G232400</name>
</gene>
<reference evidence="3" key="1">
    <citation type="submission" date="2018-04" db="EMBL/GenBank/DDBJ databases">
        <title>WGS assembly of Panicum hallii.</title>
        <authorList>
            <person name="Lovell J."/>
            <person name="Jenkins J."/>
            <person name="Lowry D."/>
            <person name="Mamidi S."/>
            <person name="Sreedasyam A."/>
            <person name="Weng X."/>
            <person name="Barry K."/>
            <person name="Bonette J."/>
            <person name="Campitelli B."/>
            <person name="Daum C."/>
            <person name="Gordon S."/>
            <person name="Gould B."/>
            <person name="Lipzen A."/>
            <person name="Macqueen A."/>
            <person name="Palacio-Mejia J."/>
            <person name="Plott C."/>
            <person name="Shakirov E."/>
            <person name="Shu S."/>
            <person name="Yoshinaga Y."/>
            <person name="Zane M."/>
            <person name="Rokhsar D."/>
            <person name="Grimwood J."/>
            <person name="Schmutz J."/>
            <person name="Juenger T."/>
        </authorList>
    </citation>
    <scope>NUCLEOTIDE SEQUENCE [LARGE SCALE GENOMIC DNA]</scope>
    <source>
        <strain evidence="3">FIL2</strain>
    </source>
</reference>
<dbReference type="EMBL" id="CM008049">
    <property type="protein sequence ID" value="PVH48062.1"/>
    <property type="molecule type" value="Genomic_DNA"/>
</dbReference>
<dbReference type="Gramene" id="PVH48062">
    <property type="protein sequence ID" value="PVH48062"/>
    <property type="gene ID" value="PAHAL_4G232400"/>
</dbReference>
<evidence type="ECO:0000259" key="2">
    <source>
        <dbReference type="Pfam" id="PF07762"/>
    </source>
</evidence>
<dbReference type="Proteomes" id="UP000243499">
    <property type="component" value="Chromosome 4"/>
</dbReference>
<organism evidence="3">
    <name type="scientific">Panicum hallii</name>
    <dbReference type="NCBI Taxonomy" id="206008"/>
    <lineage>
        <taxon>Eukaryota</taxon>
        <taxon>Viridiplantae</taxon>
        <taxon>Streptophyta</taxon>
        <taxon>Embryophyta</taxon>
        <taxon>Tracheophyta</taxon>
        <taxon>Spermatophyta</taxon>
        <taxon>Magnoliopsida</taxon>
        <taxon>Liliopsida</taxon>
        <taxon>Poales</taxon>
        <taxon>Poaceae</taxon>
        <taxon>PACMAD clade</taxon>
        <taxon>Panicoideae</taxon>
        <taxon>Panicodae</taxon>
        <taxon>Paniceae</taxon>
        <taxon>Panicinae</taxon>
        <taxon>Panicum</taxon>
        <taxon>Panicum sect. Panicum</taxon>
    </lineage>
</organism>
<accession>A0A2T8JDR4</accession>
<sequence length="404" mass="44745">MAAPWVILRRFLGVVPKHAEAEHPAAISTALRAPPRVTILGVGPSARPGKVPYLVAAGPSGLLICFSVGEAPIETDDLIVAREFLAPADPSRQPTTGSAERIPRRPGSMPVTCNLRSLGLTPGLFPGDYVITELQVAKRSDRAKLLRFFSAERLWLDTNLFNPLSAVDADREWAPSGVVAHEGKLWFLDLSWGILSCDPSTILPVLRFHDLPPGRYIHEPKPFLHTIRCVSVSNHMLRYVDIARDLDLDGRVAERKVSVWTAIPDPDCGDGDHGIRWLKTYEMGFKEIWNDASYRETQLPAKIPEIVLVHPKHPNVVYFFLRKSLFGVDVPAHRVVGFVMDAHKLVAPGCRRCVLPWDLPASIANGDICNYAQLQFTIMSCGGHCSFSRSMRIISNNSGDERLT</sequence>
<evidence type="ECO:0000256" key="1">
    <source>
        <dbReference type="SAM" id="MobiDB-lite"/>
    </source>
</evidence>
<feature type="region of interest" description="Disordered" evidence="1">
    <location>
        <begin position="89"/>
        <end position="108"/>
    </location>
</feature>
<dbReference type="Pfam" id="PF07762">
    <property type="entry name" value="DUF1618"/>
    <property type="match status" value="1"/>
</dbReference>
<evidence type="ECO:0000313" key="3">
    <source>
        <dbReference type="EMBL" id="PVH48062.1"/>
    </source>
</evidence>